<dbReference type="InterPro" id="IPR036388">
    <property type="entry name" value="WH-like_DNA-bd_sf"/>
</dbReference>
<dbReference type="EMBL" id="UGOW01000001">
    <property type="protein sequence ID" value="STY18184.1"/>
    <property type="molecule type" value="Genomic_DNA"/>
</dbReference>
<name>A0A378KTN1_9GAMM</name>
<sequence length="318" mass="36671">MNDSIDLLRHHSRKLIRELGMLQLNKVDAKEQPSYWHALIEINKEPDVTSAKLSQLLLISLPTLSRIVASLIKDGLISVTEGIDKRERFLRITEKGKEKIQYIDEYSNTKIKRAFHFLTQEDQEQVIGAIGKYAWALEQSRIVRDQIKILRLSTSRTLRKQIIHMIERIQVDEFNINITPEINASILKAEEEYYFHNSCNFWYAVDAQGVIIGSIGLKKLNDSQGELKKFFLTPEYRGLGIASLLLRTLIKNALKHGFKQLFLGTVDQLQAAQRFYEKNGFKPIKKELLPQQFVLCPVDTLFYQGETTKIAHLLDESA</sequence>
<evidence type="ECO:0000313" key="4">
    <source>
        <dbReference type="EMBL" id="KTD43305.1"/>
    </source>
</evidence>
<dbReference type="Pfam" id="PF00583">
    <property type="entry name" value="Acetyltransf_1"/>
    <property type="match status" value="1"/>
</dbReference>
<dbReference type="SUPFAM" id="SSF46785">
    <property type="entry name" value="Winged helix' DNA-binding domain"/>
    <property type="match status" value="1"/>
</dbReference>
<dbReference type="PANTHER" id="PTHR13947:SF37">
    <property type="entry name" value="LD18367P"/>
    <property type="match status" value="1"/>
</dbReference>
<dbReference type="PANTHER" id="PTHR13947">
    <property type="entry name" value="GNAT FAMILY N-ACETYLTRANSFERASE"/>
    <property type="match status" value="1"/>
</dbReference>
<dbReference type="InterPro" id="IPR000182">
    <property type="entry name" value="GNAT_dom"/>
</dbReference>
<keyword evidence="6" id="KW-1185">Reference proteome</keyword>
<dbReference type="RefSeq" id="WP_058475325.1">
    <property type="nucleotide sequence ID" value="NZ_CAAAIL010000010.1"/>
</dbReference>
<dbReference type="GO" id="GO:0008080">
    <property type="term" value="F:N-acetyltransferase activity"/>
    <property type="evidence" value="ECO:0007669"/>
    <property type="project" value="InterPro"/>
</dbReference>
<evidence type="ECO:0000313" key="6">
    <source>
        <dbReference type="Proteomes" id="UP000054639"/>
    </source>
</evidence>
<dbReference type="Gene3D" id="3.40.630.30">
    <property type="match status" value="1"/>
</dbReference>
<dbReference type="GO" id="GO:0003700">
    <property type="term" value="F:DNA-binding transcription factor activity"/>
    <property type="evidence" value="ECO:0007669"/>
    <property type="project" value="InterPro"/>
</dbReference>
<dbReference type="AlphaFoldDB" id="A0A378KTN1"/>
<feature type="domain" description="N-acetyltransferase" evidence="3">
    <location>
        <begin position="153"/>
        <end position="299"/>
    </location>
</feature>
<keyword evidence="1 5" id="KW-0808">Transferase</keyword>
<dbReference type="SMART" id="SM00347">
    <property type="entry name" value="HTH_MARR"/>
    <property type="match status" value="1"/>
</dbReference>
<evidence type="ECO:0000259" key="3">
    <source>
        <dbReference type="PROSITE" id="PS51186"/>
    </source>
</evidence>
<evidence type="ECO:0000259" key="2">
    <source>
        <dbReference type="PROSITE" id="PS50995"/>
    </source>
</evidence>
<dbReference type="InterPro" id="IPR000835">
    <property type="entry name" value="HTH_MarR-typ"/>
</dbReference>
<dbReference type="SUPFAM" id="SSF55729">
    <property type="entry name" value="Acyl-CoA N-acyltransferases (Nat)"/>
    <property type="match status" value="1"/>
</dbReference>
<feature type="domain" description="HTH marR-type" evidence="2">
    <location>
        <begin position="1"/>
        <end position="135"/>
    </location>
</feature>
<evidence type="ECO:0000313" key="5">
    <source>
        <dbReference type="EMBL" id="STY18184.1"/>
    </source>
</evidence>
<dbReference type="Proteomes" id="UP000254230">
    <property type="component" value="Unassembled WGS sequence"/>
</dbReference>
<reference evidence="4 6" key="1">
    <citation type="submission" date="2015-11" db="EMBL/GenBank/DDBJ databases">
        <title>Genomic analysis of 38 Legionella species identifies large and diverse effector repertoires.</title>
        <authorList>
            <person name="Burstein D."/>
            <person name="Amaro F."/>
            <person name="Zusman T."/>
            <person name="Lifshitz Z."/>
            <person name="Cohen O."/>
            <person name="Gilbert J.A."/>
            <person name="Pupko T."/>
            <person name="Shuman H.A."/>
            <person name="Segal G."/>
        </authorList>
    </citation>
    <scope>NUCLEOTIDE SEQUENCE [LARGE SCALE GENOMIC DNA]</scope>
    <source>
        <strain evidence="4 6">ATCC 49507</strain>
    </source>
</reference>
<dbReference type="CDD" id="cd04301">
    <property type="entry name" value="NAT_SF"/>
    <property type="match status" value="1"/>
</dbReference>
<dbReference type="STRING" id="45072.Lqua_3206"/>
<proteinExistence type="predicted"/>
<dbReference type="Proteomes" id="UP000054639">
    <property type="component" value="Unassembled WGS sequence"/>
</dbReference>
<dbReference type="EMBL" id="LNYR01000048">
    <property type="protein sequence ID" value="KTD43305.1"/>
    <property type="molecule type" value="Genomic_DNA"/>
</dbReference>
<dbReference type="OrthoDB" id="5651324at2"/>
<dbReference type="InterPro" id="IPR016181">
    <property type="entry name" value="Acyl_CoA_acyltransferase"/>
</dbReference>
<dbReference type="Pfam" id="PF12802">
    <property type="entry name" value="MarR_2"/>
    <property type="match status" value="1"/>
</dbReference>
<dbReference type="PROSITE" id="PS51186">
    <property type="entry name" value="GNAT"/>
    <property type="match status" value="1"/>
</dbReference>
<dbReference type="InterPro" id="IPR036390">
    <property type="entry name" value="WH_DNA-bd_sf"/>
</dbReference>
<accession>A0A378KTN1</accession>
<evidence type="ECO:0000313" key="7">
    <source>
        <dbReference type="Proteomes" id="UP000254230"/>
    </source>
</evidence>
<protein>
    <submittedName>
        <fullName evidence="5">IAA acetyltransferase/MarR transcriptional regulatory protein</fullName>
    </submittedName>
</protein>
<dbReference type="PROSITE" id="PS50995">
    <property type="entry name" value="HTH_MARR_2"/>
    <property type="match status" value="1"/>
</dbReference>
<evidence type="ECO:0000256" key="1">
    <source>
        <dbReference type="ARBA" id="ARBA00022679"/>
    </source>
</evidence>
<dbReference type="Gene3D" id="1.10.10.10">
    <property type="entry name" value="Winged helix-like DNA-binding domain superfamily/Winged helix DNA-binding domain"/>
    <property type="match status" value="1"/>
</dbReference>
<dbReference type="InterPro" id="IPR050769">
    <property type="entry name" value="NAT_camello-type"/>
</dbReference>
<organism evidence="5 7">
    <name type="scientific">Legionella quateirensis</name>
    <dbReference type="NCBI Taxonomy" id="45072"/>
    <lineage>
        <taxon>Bacteria</taxon>
        <taxon>Pseudomonadati</taxon>
        <taxon>Pseudomonadota</taxon>
        <taxon>Gammaproteobacteria</taxon>
        <taxon>Legionellales</taxon>
        <taxon>Legionellaceae</taxon>
        <taxon>Legionella</taxon>
    </lineage>
</organism>
<gene>
    <name evidence="4" type="ORF">Lqua_3206</name>
    <name evidence="5" type="ORF">NCTC12376_02001</name>
</gene>
<reference evidence="5 7" key="2">
    <citation type="submission" date="2018-06" db="EMBL/GenBank/DDBJ databases">
        <authorList>
            <consortium name="Pathogen Informatics"/>
            <person name="Doyle S."/>
        </authorList>
    </citation>
    <scope>NUCLEOTIDE SEQUENCE [LARGE SCALE GENOMIC DNA]</scope>
    <source>
        <strain evidence="5 7">NCTC12376</strain>
    </source>
</reference>